<organism evidence="1">
    <name type="scientific">marine sediment metagenome</name>
    <dbReference type="NCBI Taxonomy" id="412755"/>
    <lineage>
        <taxon>unclassified sequences</taxon>
        <taxon>metagenomes</taxon>
        <taxon>ecological metagenomes</taxon>
    </lineage>
</organism>
<gene>
    <name evidence="1" type="ORF">S01H1_82075</name>
</gene>
<feature type="non-terminal residue" evidence="1">
    <location>
        <position position="1"/>
    </location>
</feature>
<evidence type="ECO:0000313" key="1">
    <source>
        <dbReference type="EMBL" id="GAG47337.1"/>
    </source>
</evidence>
<accession>X0YJQ4</accession>
<comment type="caution">
    <text evidence="1">The sequence shown here is derived from an EMBL/GenBank/DDBJ whole genome shotgun (WGS) entry which is preliminary data.</text>
</comment>
<protein>
    <submittedName>
        <fullName evidence="1">Uncharacterized protein</fullName>
    </submittedName>
</protein>
<name>X0YJQ4_9ZZZZ</name>
<proteinExistence type="predicted"/>
<dbReference type="EMBL" id="BARS01055610">
    <property type="protein sequence ID" value="GAG47337.1"/>
    <property type="molecule type" value="Genomic_DNA"/>
</dbReference>
<dbReference type="AlphaFoldDB" id="X0YJQ4"/>
<reference evidence="1" key="1">
    <citation type="journal article" date="2014" name="Front. Microbiol.">
        <title>High frequency of phylogenetically diverse reductive dehalogenase-homologous genes in deep subseafloor sedimentary metagenomes.</title>
        <authorList>
            <person name="Kawai M."/>
            <person name="Futagami T."/>
            <person name="Toyoda A."/>
            <person name="Takaki Y."/>
            <person name="Nishi S."/>
            <person name="Hori S."/>
            <person name="Arai W."/>
            <person name="Tsubouchi T."/>
            <person name="Morono Y."/>
            <person name="Uchiyama I."/>
            <person name="Ito T."/>
            <person name="Fujiyama A."/>
            <person name="Inagaki F."/>
            <person name="Takami H."/>
        </authorList>
    </citation>
    <scope>NUCLEOTIDE SEQUENCE</scope>
    <source>
        <strain evidence="1">Expedition CK06-06</strain>
    </source>
</reference>
<sequence length="115" mass="12960">KGTKTEVKVDAEHRCYQIVSDMIASLRHLGYLPTATSKLQADFTHNIGQIPDFSEMQAEVQRLRQIAGETKGTDPELTEQFSEIEDQLGRVKLADKIESISNIVENKEVQNESDQ</sequence>